<gene>
    <name evidence="2" type="ORF">HZU44_21870</name>
</gene>
<dbReference type="AlphaFoldDB" id="A0A7D6CHG0"/>
<evidence type="ECO:0000313" key="2">
    <source>
        <dbReference type="EMBL" id="QLK01601.1"/>
    </source>
</evidence>
<dbReference type="InterPro" id="IPR000757">
    <property type="entry name" value="Beta-glucanase-like"/>
</dbReference>
<dbReference type="Pfam" id="PF00722">
    <property type="entry name" value="Glyco_hydro_16"/>
    <property type="match status" value="1"/>
</dbReference>
<dbReference type="InterPro" id="IPR013320">
    <property type="entry name" value="ConA-like_dom_sf"/>
</dbReference>
<keyword evidence="2" id="KW-0378">Hydrolase</keyword>
<dbReference type="Gene3D" id="2.60.120.200">
    <property type="match status" value="1"/>
</dbReference>
<organism evidence="2">
    <name type="scientific">Micromonospora carbonacea</name>
    <dbReference type="NCBI Taxonomy" id="47853"/>
    <lineage>
        <taxon>Bacteria</taxon>
        <taxon>Bacillati</taxon>
        <taxon>Actinomycetota</taxon>
        <taxon>Actinomycetes</taxon>
        <taxon>Micromonosporales</taxon>
        <taxon>Micromonosporaceae</taxon>
        <taxon>Micromonospora</taxon>
    </lineage>
</organism>
<reference evidence="2" key="1">
    <citation type="submission" date="2020-08" db="EMBL/GenBank/DDBJ databases">
        <title>A bifunctional nitrone conjugated secondary metabolite targeting the ribosome.</title>
        <authorList>
            <person name="Limbrick E.M."/>
            <person name="Graf M."/>
            <person name="Derewacz D.K."/>
            <person name="Nguyen F."/>
            <person name="Spraggins J.M."/>
            <person name="Wieland M."/>
            <person name="Ynigez-Gutierrez A.E."/>
            <person name="Reisman B.J."/>
            <person name="Zinshteyn B."/>
            <person name="McCulloch K."/>
            <person name="Iverson T.M."/>
            <person name="Green R."/>
            <person name="Wilson D.N."/>
            <person name="Bachmann B.O."/>
        </authorList>
    </citation>
    <scope>NUCLEOTIDE SEQUENCE</scope>
    <source>
        <strain evidence="2">Africana</strain>
    </source>
</reference>
<proteinExistence type="predicted"/>
<dbReference type="SUPFAM" id="SSF49899">
    <property type="entry name" value="Concanavalin A-like lectins/glucanases"/>
    <property type="match status" value="1"/>
</dbReference>
<dbReference type="PROSITE" id="PS51762">
    <property type="entry name" value="GH16_2"/>
    <property type="match status" value="1"/>
</dbReference>
<accession>A0A7D6CHG0</accession>
<dbReference type="EMBL" id="CP058905">
    <property type="protein sequence ID" value="QLK01601.1"/>
    <property type="molecule type" value="Genomic_DNA"/>
</dbReference>
<sequence length="205" mass="23157">MRVSSLQTGLFSGPVGSDIGQHGTHPAARVSQAWENRRLYTPHYGVVEMRARAIADPRCMVALWMIGYEEVPEQSAEICIAEIFGRDVKLDSTAIGMGIHPFDDPALHDDFAQVEVPIDACRFHTYTMEWTPERVSFFIDGHHQRSLRQSPNYPMQLMLNIYEFPDDCREPATAYPKEFIVEYVRGYRPADLPTSHLRGSAAAGD</sequence>
<name>A0A7D6CHG0_9ACTN</name>
<protein>
    <submittedName>
        <fullName evidence="2">Glycoside hydrolase family 16 protein</fullName>
    </submittedName>
</protein>
<dbReference type="GO" id="GO:0005975">
    <property type="term" value="P:carbohydrate metabolic process"/>
    <property type="evidence" value="ECO:0007669"/>
    <property type="project" value="InterPro"/>
</dbReference>
<dbReference type="GO" id="GO:0004553">
    <property type="term" value="F:hydrolase activity, hydrolyzing O-glycosyl compounds"/>
    <property type="evidence" value="ECO:0007669"/>
    <property type="project" value="InterPro"/>
</dbReference>
<evidence type="ECO:0000259" key="1">
    <source>
        <dbReference type="PROSITE" id="PS51762"/>
    </source>
</evidence>
<feature type="domain" description="GH16" evidence="1">
    <location>
        <begin position="1"/>
        <end position="192"/>
    </location>
</feature>
<dbReference type="CDD" id="cd00413">
    <property type="entry name" value="Glyco_hydrolase_16"/>
    <property type="match status" value="1"/>
</dbReference>